<dbReference type="InterPro" id="IPR029000">
    <property type="entry name" value="Cyclophilin-like_dom_sf"/>
</dbReference>
<comment type="function">
    <text evidence="4">PPIases accelerate the folding of proteins. It catalyzes the cis-trans isomerization of proline imidic peptide bonds in oligopeptides.</text>
</comment>
<comment type="similarity">
    <text evidence="4">Belongs to the cyclophilin-type PPIase family.</text>
</comment>
<dbReference type="PIRSF" id="PIRSF001467">
    <property type="entry name" value="Peptidylpro_ismrse"/>
    <property type="match status" value="1"/>
</dbReference>
<proteinExistence type="inferred from homology"/>
<feature type="region of interest" description="Disordered" evidence="5">
    <location>
        <begin position="166"/>
        <end position="186"/>
    </location>
</feature>
<evidence type="ECO:0000256" key="1">
    <source>
        <dbReference type="ARBA" id="ARBA00000971"/>
    </source>
</evidence>
<keyword evidence="2 4" id="KW-0697">Rotamase</keyword>
<reference evidence="7" key="1">
    <citation type="submission" date="2021-01" db="EMBL/GenBank/DDBJ databases">
        <authorList>
            <person name="Corre E."/>
            <person name="Pelletier E."/>
            <person name="Niang G."/>
            <person name="Scheremetjew M."/>
            <person name="Finn R."/>
            <person name="Kale V."/>
            <person name="Holt S."/>
            <person name="Cochrane G."/>
            <person name="Meng A."/>
            <person name="Brown T."/>
            <person name="Cohen L."/>
        </authorList>
    </citation>
    <scope>NUCLEOTIDE SEQUENCE</scope>
    <source>
        <strain evidence="7">CT5</strain>
    </source>
</reference>
<feature type="domain" description="PPIase cyclophilin-type" evidence="6">
    <location>
        <begin position="27"/>
        <end position="185"/>
    </location>
</feature>
<evidence type="ECO:0000256" key="4">
    <source>
        <dbReference type="RuleBase" id="RU363019"/>
    </source>
</evidence>
<dbReference type="PANTHER" id="PTHR11071:SF561">
    <property type="entry name" value="PEPTIDYL-PROLYL CIS-TRANS ISOMERASE D-RELATED"/>
    <property type="match status" value="1"/>
</dbReference>
<dbReference type="SUPFAM" id="SSF50891">
    <property type="entry name" value="Cyclophilin-like"/>
    <property type="match status" value="1"/>
</dbReference>
<dbReference type="Gene3D" id="2.40.100.10">
    <property type="entry name" value="Cyclophilin-like"/>
    <property type="match status" value="1"/>
</dbReference>
<dbReference type="AlphaFoldDB" id="A0A7S3KKV2"/>
<protein>
    <recommendedName>
        <fullName evidence="4">Peptidyl-prolyl cis-trans isomerase</fullName>
        <shortName evidence="4">PPIase</shortName>
        <ecNumber evidence="4">5.2.1.8</ecNumber>
    </recommendedName>
</protein>
<evidence type="ECO:0000256" key="3">
    <source>
        <dbReference type="ARBA" id="ARBA00023235"/>
    </source>
</evidence>
<dbReference type="Pfam" id="PF00160">
    <property type="entry name" value="Pro_isomerase"/>
    <property type="match status" value="1"/>
</dbReference>
<sequence length="186" mass="20530">MNTLFRYNRRTFASLYNYASASNPRVFLEVSKGETSLGKMVFELYKNHVPKTTANFKAIATGKNEDGLSYVGAPFHRVTKGFMAEGGDILNQDGTGSTSIYGERFEDEDLSLRHYKRGQLTMLNSGENSNGSQFSITFNKANWLDGYHVVFGELVEGEDVLSQIEEAGSRSGETEDKIHISASGSA</sequence>
<dbReference type="GO" id="GO:0016018">
    <property type="term" value="F:cyclosporin A binding"/>
    <property type="evidence" value="ECO:0007669"/>
    <property type="project" value="TreeGrafter"/>
</dbReference>
<dbReference type="InterPro" id="IPR002130">
    <property type="entry name" value="Cyclophilin-type_PPIase_dom"/>
</dbReference>
<dbReference type="GO" id="GO:0003755">
    <property type="term" value="F:peptidyl-prolyl cis-trans isomerase activity"/>
    <property type="evidence" value="ECO:0007669"/>
    <property type="project" value="UniProtKB-UniRule"/>
</dbReference>
<dbReference type="PRINTS" id="PR00153">
    <property type="entry name" value="CSAPPISMRASE"/>
</dbReference>
<organism evidence="7">
    <name type="scientific">Euplotes crassus</name>
    <dbReference type="NCBI Taxonomy" id="5936"/>
    <lineage>
        <taxon>Eukaryota</taxon>
        <taxon>Sar</taxon>
        <taxon>Alveolata</taxon>
        <taxon>Ciliophora</taxon>
        <taxon>Intramacronucleata</taxon>
        <taxon>Spirotrichea</taxon>
        <taxon>Hypotrichia</taxon>
        <taxon>Euplotida</taxon>
        <taxon>Euplotidae</taxon>
        <taxon>Moneuplotes</taxon>
    </lineage>
</organism>
<evidence type="ECO:0000313" key="7">
    <source>
        <dbReference type="EMBL" id="CAE0385846.1"/>
    </source>
</evidence>
<name>A0A7S3KKV2_EUPCR</name>
<keyword evidence="3 4" id="KW-0413">Isomerase</keyword>
<dbReference type="GO" id="GO:0005737">
    <property type="term" value="C:cytoplasm"/>
    <property type="evidence" value="ECO:0007669"/>
    <property type="project" value="TreeGrafter"/>
</dbReference>
<evidence type="ECO:0000256" key="2">
    <source>
        <dbReference type="ARBA" id="ARBA00023110"/>
    </source>
</evidence>
<dbReference type="GO" id="GO:0006457">
    <property type="term" value="P:protein folding"/>
    <property type="evidence" value="ECO:0007669"/>
    <property type="project" value="TreeGrafter"/>
</dbReference>
<dbReference type="PROSITE" id="PS50072">
    <property type="entry name" value="CSA_PPIASE_2"/>
    <property type="match status" value="1"/>
</dbReference>
<gene>
    <name evidence="7" type="ORF">ECRA1380_LOCUS10810</name>
</gene>
<dbReference type="EMBL" id="HBIK01023246">
    <property type="protein sequence ID" value="CAE0385846.1"/>
    <property type="molecule type" value="Transcribed_RNA"/>
</dbReference>
<accession>A0A7S3KKV2</accession>
<dbReference type="EC" id="5.2.1.8" evidence="4"/>
<dbReference type="InterPro" id="IPR024936">
    <property type="entry name" value="Cyclophilin-type_PPIase"/>
</dbReference>
<evidence type="ECO:0000256" key="5">
    <source>
        <dbReference type="SAM" id="MobiDB-lite"/>
    </source>
</evidence>
<dbReference type="PANTHER" id="PTHR11071">
    <property type="entry name" value="PEPTIDYL-PROLYL CIS-TRANS ISOMERASE"/>
    <property type="match status" value="1"/>
</dbReference>
<comment type="catalytic activity">
    <reaction evidence="1 4">
        <text>[protein]-peptidylproline (omega=180) = [protein]-peptidylproline (omega=0)</text>
        <dbReference type="Rhea" id="RHEA:16237"/>
        <dbReference type="Rhea" id="RHEA-COMP:10747"/>
        <dbReference type="Rhea" id="RHEA-COMP:10748"/>
        <dbReference type="ChEBI" id="CHEBI:83833"/>
        <dbReference type="ChEBI" id="CHEBI:83834"/>
        <dbReference type="EC" id="5.2.1.8"/>
    </reaction>
</comment>
<evidence type="ECO:0000259" key="6">
    <source>
        <dbReference type="PROSITE" id="PS50072"/>
    </source>
</evidence>
<dbReference type="FunFam" id="2.40.100.10:FF:000025">
    <property type="entry name" value="Peptidyl-prolyl cis-trans isomerase CYP19-2"/>
    <property type="match status" value="1"/>
</dbReference>